<proteinExistence type="predicted"/>
<accession>A0ACC2NRG0</accession>
<name>A0ACC2NRG0_9HYME</name>
<organism evidence="1 2">
    <name type="scientific">Eretmocerus hayati</name>
    <dbReference type="NCBI Taxonomy" id="131215"/>
    <lineage>
        <taxon>Eukaryota</taxon>
        <taxon>Metazoa</taxon>
        <taxon>Ecdysozoa</taxon>
        <taxon>Arthropoda</taxon>
        <taxon>Hexapoda</taxon>
        <taxon>Insecta</taxon>
        <taxon>Pterygota</taxon>
        <taxon>Neoptera</taxon>
        <taxon>Endopterygota</taxon>
        <taxon>Hymenoptera</taxon>
        <taxon>Apocrita</taxon>
        <taxon>Proctotrupomorpha</taxon>
        <taxon>Chalcidoidea</taxon>
        <taxon>Aphelinidae</taxon>
        <taxon>Aphelininae</taxon>
        <taxon>Eretmocerus</taxon>
    </lineage>
</organism>
<evidence type="ECO:0000313" key="2">
    <source>
        <dbReference type="Proteomes" id="UP001239111"/>
    </source>
</evidence>
<reference evidence="1" key="1">
    <citation type="submission" date="2023-04" db="EMBL/GenBank/DDBJ databases">
        <title>A chromosome-level genome assembly of the parasitoid wasp Eretmocerus hayati.</title>
        <authorList>
            <person name="Zhong Y."/>
            <person name="Liu S."/>
            <person name="Liu Y."/>
        </authorList>
    </citation>
    <scope>NUCLEOTIDE SEQUENCE</scope>
    <source>
        <strain evidence="1">ZJU_SS_LIU_2023</strain>
    </source>
</reference>
<protein>
    <submittedName>
        <fullName evidence="1">Uncharacterized protein</fullName>
    </submittedName>
</protein>
<gene>
    <name evidence="1" type="ORF">QAD02_004956</name>
</gene>
<dbReference type="EMBL" id="CM056743">
    <property type="protein sequence ID" value="KAJ8673694.1"/>
    <property type="molecule type" value="Genomic_DNA"/>
</dbReference>
<dbReference type="Proteomes" id="UP001239111">
    <property type="component" value="Chromosome 3"/>
</dbReference>
<evidence type="ECO:0000313" key="1">
    <source>
        <dbReference type="EMBL" id="KAJ8673694.1"/>
    </source>
</evidence>
<sequence length="429" mass="51323">MDEEHSKVQNIMMLEAIKNMILESENRLRKSMDEKMNDLKKSNEEAFMEVDTKLADLKTETIVIKNDLRKGMKEMKGRIENRITELTQRGEAVQNGRKSEDLSASQGNGEIYRIQRILDNVERNNKKRNIIISGLKISGNDREERCETWLLQKLQFLSVTVKVKNTWYIEGATDFTGAELENEEMKREVMENKSKLKEQNFYIGNDLTHTERNHKRELKKIANDMREKEKKKVAERDEFLLIEGEKFGWDGKKLFQLDDWREDRTINADTWRYIKEHDIICLEETWHEKKDRIWIEKKLKDYRCIFGDGSKEHKKGRCSGELILPYKIRYHDRRTTLITRETIANSLKIDQNIWILIFTYMNKMKEENFEIWEQLTEEYKEHNIIIGRDMNARTSDRGGSLELKRHSEDKTINREGKILLEKIEEWEYT</sequence>
<comment type="caution">
    <text evidence="1">The sequence shown here is derived from an EMBL/GenBank/DDBJ whole genome shotgun (WGS) entry which is preliminary data.</text>
</comment>
<keyword evidence="2" id="KW-1185">Reference proteome</keyword>